<dbReference type="SUPFAM" id="SSF54690">
    <property type="entry name" value="Molybdopterin synthase subunit MoaE"/>
    <property type="match status" value="1"/>
</dbReference>
<name>B6GDQ1_9ACTN</name>
<accession>B6GDQ1</accession>
<evidence type="ECO:0000313" key="2">
    <source>
        <dbReference type="Proteomes" id="UP000003560"/>
    </source>
</evidence>
<reference evidence="1 2" key="2">
    <citation type="submission" date="2008-10" db="EMBL/GenBank/DDBJ databases">
        <authorList>
            <person name="Fulton L."/>
            <person name="Clifton S."/>
            <person name="Fulton B."/>
            <person name="Xu J."/>
            <person name="Minx P."/>
            <person name="Pepin K.H."/>
            <person name="Johnson M."/>
            <person name="Thiruvilangam P."/>
            <person name="Bhonagiri V."/>
            <person name="Nash W.E."/>
            <person name="Mardis E.R."/>
            <person name="Wilson R.K."/>
        </authorList>
    </citation>
    <scope>NUCLEOTIDE SEQUENCE [LARGE SCALE GENOMIC DNA]</scope>
    <source>
        <strain evidence="1 2">DSM 13279</strain>
    </source>
</reference>
<dbReference type="Proteomes" id="UP000003560">
    <property type="component" value="Unassembled WGS sequence"/>
</dbReference>
<dbReference type="OrthoDB" id="9786032at2"/>
<dbReference type="eggNOG" id="COG0314">
    <property type="taxonomic scope" value="Bacteria"/>
</dbReference>
<dbReference type="InterPro" id="IPR036563">
    <property type="entry name" value="MoaE_sf"/>
</dbReference>
<reference evidence="1 2" key="1">
    <citation type="submission" date="2008-10" db="EMBL/GenBank/DDBJ databases">
        <title>Draft genome sequence of Collinsella stercoris (DSM 13279).</title>
        <authorList>
            <person name="Sudarsanam P."/>
            <person name="Ley R."/>
            <person name="Guruge J."/>
            <person name="Turnbaugh P.J."/>
            <person name="Mahowald M."/>
            <person name="Liep D."/>
            <person name="Gordon J."/>
        </authorList>
    </citation>
    <scope>NUCLEOTIDE SEQUENCE [LARGE SCALE GENOMIC DNA]</scope>
    <source>
        <strain evidence="1 2">DSM 13279</strain>
    </source>
</reference>
<proteinExistence type="predicted"/>
<comment type="caution">
    <text evidence="1">The sequence shown here is derived from an EMBL/GenBank/DDBJ whole genome shotgun (WGS) entry which is preliminary data.</text>
</comment>
<dbReference type="GO" id="GO:0006777">
    <property type="term" value="P:Mo-molybdopterin cofactor biosynthetic process"/>
    <property type="evidence" value="ECO:0007669"/>
    <property type="project" value="InterPro"/>
</dbReference>
<dbReference type="EMBL" id="ABXJ01000129">
    <property type="protein sequence ID" value="EEA89576.1"/>
    <property type="molecule type" value="Genomic_DNA"/>
</dbReference>
<evidence type="ECO:0008006" key="3">
    <source>
        <dbReference type="Google" id="ProtNLM"/>
    </source>
</evidence>
<protein>
    <recommendedName>
        <fullName evidence="3">Molybdopterin biosynthesis protein</fullName>
    </recommendedName>
</protein>
<dbReference type="STRING" id="445975.COLSTE_02234"/>
<evidence type="ECO:0000313" key="1">
    <source>
        <dbReference type="EMBL" id="EEA89576.1"/>
    </source>
</evidence>
<dbReference type="AlphaFoldDB" id="B6GDQ1"/>
<dbReference type="RefSeq" id="WP_006721860.1">
    <property type="nucleotide sequence ID" value="NZ_CP085935.1"/>
</dbReference>
<gene>
    <name evidence="1" type="ORF">COLSTE_02234</name>
</gene>
<sequence>MPSIDAWLREAKADPAFRRCGMYLVHNGTVRETPKAEVRGVETDGVQPGDKVAGMVFSYDEGKVAAAVEEARGLPGIEYVRVWLNSGNLSVGDDIMLVLIGGDIRPRVIDGLQHLVSTIKNTCVVEQGLSA</sequence>
<keyword evidence="2" id="KW-1185">Reference proteome</keyword>
<dbReference type="Gene3D" id="3.90.1170.40">
    <property type="entry name" value="Molybdopterin biosynthesis MoaE subunit"/>
    <property type="match status" value="1"/>
</dbReference>
<dbReference type="GeneID" id="98002304"/>
<dbReference type="Pfam" id="PF02391">
    <property type="entry name" value="MoaE"/>
    <property type="match status" value="1"/>
</dbReference>
<organism evidence="1 2">
    <name type="scientific">Collinsella stercoris DSM 13279</name>
    <dbReference type="NCBI Taxonomy" id="445975"/>
    <lineage>
        <taxon>Bacteria</taxon>
        <taxon>Bacillati</taxon>
        <taxon>Actinomycetota</taxon>
        <taxon>Coriobacteriia</taxon>
        <taxon>Coriobacteriales</taxon>
        <taxon>Coriobacteriaceae</taxon>
        <taxon>Collinsella</taxon>
    </lineage>
</organism>
<dbReference type="InterPro" id="IPR003448">
    <property type="entry name" value="Mopterin_biosynth_MoaE"/>
</dbReference>
<dbReference type="HOGENOM" id="CLU_153736_0_0_11"/>